<keyword evidence="1" id="KW-0175">Coiled coil</keyword>
<gene>
    <name evidence="2" type="ORF">Ab1vBOLIVR1_gp94c</name>
</gene>
<proteinExistence type="predicted"/>
<dbReference type="EMBL" id="MT234338">
    <property type="protein sequence ID" value="QIW87289.1"/>
    <property type="molecule type" value="Genomic_DNA"/>
</dbReference>
<organism evidence="2 3">
    <name type="scientific">Agrobacterium phage OLIVR1</name>
    <dbReference type="NCBI Taxonomy" id="2723769"/>
    <lineage>
        <taxon>Viruses</taxon>
        <taxon>Duplodnaviria</taxon>
        <taxon>Heunggongvirae</taxon>
        <taxon>Uroviricota</taxon>
        <taxon>Caudoviricetes</taxon>
        <taxon>Schitoviridae</taxon>
        <taxon>Oliverunavirus</taxon>
        <taxon>Oliverunavirus OLIVR1</taxon>
    </lineage>
</organism>
<sequence>MSKALEIEGLEYQKKKALEEIAFSERVAVLLRNPDFQKIIMQEYIIDAAANFVASSGDPLLTKEQREDALAMAQAPGHLKRWLQITQTKADNLRDRLPEIDEEIEHLRAETEEDGE</sequence>
<evidence type="ECO:0000313" key="3">
    <source>
        <dbReference type="Proteomes" id="UP000671973"/>
    </source>
</evidence>
<evidence type="ECO:0000256" key="1">
    <source>
        <dbReference type="SAM" id="Coils"/>
    </source>
</evidence>
<reference evidence="2 3" key="1">
    <citation type="submission" date="2020-03" db="EMBL/GenBank/DDBJ databases">
        <authorList>
            <person name="Holtappels D."/>
            <person name="Bomans J.P.J."/>
            <person name="Lavigne R."/>
            <person name="Wagemans J."/>
        </authorList>
    </citation>
    <scope>NUCLEOTIDE SEQUENCE [LARGE SCALE GENOMIC DNA]</scope>
    <source>
        <strain evidence="2 3">OLIVR1</strain>
    </source>
</reference>
<dbReference type="Proteomes" id="UP000671973">
    <property type="component" value="Segment"/>
</dbReference>
<name>A0A858MRR5_9CAUD</name>
<keyword evidence="3" id="KW-1185">Reference proteome</keyword>
<feature type="coiled-coil region" evidence="1">
    <location>
        <begin position="83"/>
        <end position="110"/>
    </location>
</feature>
<accession>A0A858MRR5</accession>
<evidence type="ECO:0000313" key="2">
    <source>
        <dbReference type="EMBL" id="QIW87289.1"/>
    </source>
</evidence>
<protein>
    <submittedName>
        <fullName evidence="2">Putative structural protein</fullName>
    </submittedName>
</protein>